<organism evidence="2 3">
    <name type="scientific">Mycena albidolilacea</name>
    <dbReference type="NCBI Taxonomy" id="1033008"/>
    <lineage>
        <taxon>Eukaryota</taxon>
        <taxon>Fungi</taxon>
        <taxon>Dikarya</taxon>
        <taxon>Basidiomycota</taxon>
        <taxon>Agaricomycotina</taxon>
        <taxon>Agaricomycetes</taxon>
        <taxon>Agaricomycetidae</taxon>
        <taxon>Agaricales</taxon>
        <taxon>Marasmiineae</taxon>
        <taxon>Mycenaceae</taxon>
        <taxon>Mycena</taxon>
    </lineage>
</organism>
<evidence type="ECO:0000313" key="2">
    <source>
        <dbReference type="EMBL" id="KAJ7349746.1"/>
    </source>
</evidence>
<feature type="region of interest" description="Disordered" evidence="1">
    <location>
        <begin position="69"/>
        <end position="91"/>
    </location>
</feature>
<evidence type="ECO:0000256" key="1">
    <source>
        <dbReference type="SAM" id="MobiDB-lite"/>
    </source>
</evidence>
<protein>
    <submittedName>
        <fullName evidence="2">Uncharacterized protein</fullName>
    </submittedName>
</protein>
<reference evidence="2" key="1">
    <citation type="submission" date="2023-03" db="EMBL/GenBank/DDBJ databases">
        <title>Massive genome expansion in bonnet fungi (Mycena s.s.) driven by repeated elements and novel gene families across ecological guilds.</title>
        <authorList>
            <consortium name="Lawrence Berkeley National Laboratory"/>
            <person name="Harder C.B."/>
            <person name="Miyauchi S."/>
            <person name="Viragh M."/>
            <person name="Kuo A."/>
            <person name="Thoen E."/>
            <person name="Andreopoulos B."/>
            <person name="Lu D."/>
            <person name="Skrede I."/>
            <person name="Drula E."/>
            <person name="Henrissat B."/>
            <person name="Morin E."/>
            <person name="Kohler A."/>
            <person name="Barry K."/>
            <person name="LaButti K."/>
            <person name="Morin E."/>
            <person name="Salamov A."/>
            <person name="Lipzen A."/>
            <person name="Mereny Z."/>
            <person name="Hegedus B."/>
            <person name="Baldrian P."/>
            <person name="Stursova M."/>
            <person name="Weitz H."/>
            <person name="Taylor A."/>
            <person name="Grigoriev I.V."/>
            <person name="Nagy L.G."/>
            <person name="Martin F."/>
            <person name="Kauserud H."/>
        </authorList>
    </citation>
    <scope>NUCLEOTIDE SEQUENCE</scope>
    <source>
        <strain evidence="2">CBHHK002</strain>
    </source>
</reference>
<evidence type="ECO:0000313" key="3">
    <source>
        <dbReference type="Proteomes" id="UP001218218"/>
    </source>
</evidence>
<feature type="region of interest" description="Disordered" evidence="1">
    <location>
        <begin position="254"/>
        <end position="273"/>
    </location>
</feature>
<keyword evidence="3" id="KW-1185">Reference proteome</keyword>
<dbReference type="AlphaFoldDB" id="A0AAD7A5A8"/>
<comment type="caution">
    <text evidence="2">The sequence shown here is derived from an EMBL/GenBank/DDBJ whole genome shotgun (WGS) entry which is preliminary data.</text>
</comment>
<feature type="region of interest" description="Disordered" evidence="1">
    <location>
        <begin position="134"/>
        <end position="182"/>
    </location>
</feature>
<accession>A0AAD7A5A8</accession>
<feature type="compositionally biased region" description="Low complexity" evidence="1">
    <location>
        <begin position="173"/>
        <end position="182"/>
    </location>
</feature>
<sequence>MHRPSTAPESRVGSDPTRPSYASDALHLIAIHRDTLLTSSPSLSHRDALNSCPMQLKAPFVDSSNRMPFTANPKHHTHLRSSSAPPLRKSPPTCTVSLASITADLIISLELPATMNFPLSAPCSSFLLPKHGAPVRASSLKPPRRAYPPKSRAARVSIPKQPPSTSPSGAALSTSTSPRTPTTADLRLASLLARSIAIDLARLHANLNTIPEPSPLLSDLEQPDLLLCERLQTLHCILTGSGCTLAERWRGPREARPSFGEAPRLTSRGPRQRSANGVQAWLEELSKCSASHAPWARGELCIPRTNWNHTCGLRAVGSSFGEHQEKPP</sequence>
<dbReference type="Proteomes" id="UP001218218">
    <property type="component" value="Unassembled WGS sequence"/>
</dbReference>
<name>A0AAD7A5A8_9AGAR</name>
<gene>
    <name evidence="2" type="ORF">DFH08DRAFT_807092</name>
</gene>
<dbReference type="EMBL" id="JARIHO010000015">
    <property type="protein sequence ID" value="KAJ7349746.1"/>
    <property type="molecule type" value="Genomic_DNA"/>
</dbReference>
<proteinExistence type="predicted"/>